<dbReference type="STRING" id="28234.SAMN04488588_0842"/>
<dbReference type="PANTHER" id="PTHR33495:SF2">
    <property type="entry name" value="ANTI-SIGMA FACTOR ANTAGONIST TM_1081-RELATED"/>
    <property type="match status" value="1"/>
</dbReference>
<dbReference type="PANTHER" id="PTHR33495">
    <property type="entry name" value="ANTI-SIGMA FACTOR ANTAGONIST TM_1081-RELATED-RELATED"/>
    <property type="match status" value="1"/>
</dbReference>
<organism evidence="4 6">
    <name type="scientific">Geotoga petraea</name>
    <dbReference type="NCBI Taxonomy" id="28234"/>
    <lineage>
        <taxon>Bacteria</taxon>
        <taxon>Thermotogati</taxon>
        <taxon>Thermotogota</taxon>
        <taxon>Thermotogae</taxon>
        <taxon>Petrotogales</taxon>
        <taxon>Petrotogaceae</taxon>
        <taxon>Geotoga</taxon>
    </lineage>
</organism>
<reference evidence="4 6" key="1">
    <citation type="submission" date="2016-10" db="EMBL/GenBank/DDBJ databases">
        <authorList>
            <person name="de Groot N.N."/>
        </authorList>
    </citation>
    <scope>NUCLEOTIDE SEQUENCE [LARGE SCALE GENOMIC DNA]</scope>
    <source>
        <strain evidence="4 6">WG14</strain>
    </source>
</reference>
<dbReference type="InterPro" id="IPR002645">
    <property type="entry name" value="STAS_dom"/>
</dbReference>
<evidence type="ECO:0000259" key="3">
    <source>
        <dbReference type="PROSITE" id="PS50801"/>
    </source>
</evidence>
<dbReference type="EMBL" id="FMYV01000003">
    <property type="protein sequence ID" value="SDC33118.1"/>
    <property type="molecule type" value="Genomic_DNA"/>
</dbReference>
<dbReference type="RefSeq" id="WP_091403081.1">
    <property type="nucleotide sequence ID" value="NZ_FMYV01000003.1"/>
</dbReference>
<evidence type="ECO:0000313" key="6">
    <source>
        <dbReference type="Proteomes" id="UP000199322"/>
    </source>
</evidence>
<evidence type="ECO:0000313" key="5">
    <source>
        <dbReference type="EMBL" id="TGG88690.1"/>
    </source>
</evidence>
<dbReference type="InterPro" id="IPR036513">
    <property type="entry name" value="STAS_dom_sf"/>
</dbReference>
<keyword evidence="6" id="KW-1185">Reference proteome</keyword>
<dbReference type="Proteomes" id="UP000297288">
    <property type="component" value="Unassembled WGS sequence"/>
</dbReference>
<name>A0A1G6KQL4_9BACT</name>
<evidence type="ECO:0000313" key="4">
    <source>
        <dbReference type="EMBL" id="SDC33118.1"/>
    </source>
</evidence>
<feature type="domain" description="STAS" evidence="3">
    <location>
        <begin position="3"/>
        <end position="109"/>
    </location>
</feature>
<dbReference type="Proteomes" id="UP000199322">
    <property type="component" value="Unassembled WGS sequence"/>
</dbReference>
<dbReference type="SUPFAM" id="SSF52091">
    <property type="entry name" value="SpoIIaa-like"/>
    <property type="match status" value="1"/>
</dbReference>
<evidence type="ECO:0000313" key="7">
    <source>
        <dbReference type="Proteomes" id="UP000297288"/>
    </source>
</evidence>
<dbReference type="Pfam" id="PF01740">
    <property type="entry name" value="STAS"/>
    <property type="match status" value="1"/>
</dbReference>
<dbReference type="InterPro" id="IPR003658">
    <property type="entry name" value="Anti-sigma_ant"/>
</dbReference>
<dbReference type="OrthoDB" id="9794628at2"/>
<evidence type="ECO:0000256" key="1">
    <source>
        <dbReference type="ARBA" id="ARBA00009013"/>
    </source>
</evidence>
<dbReference type="PROSITE" id="PS50801">
    <property type="entry name" value="STAS"/>
    <property type="match status" value="1"/>
</dbReference>
<protein>
    <recommendedName>
        <fullName evidence="2">Anti-sigma factor antagonist</fullName>
    </recommendedName>
</protein>
<dbReference type="GO" id="GO:0043856">
    <property type="term" value="F:anti-sigma factor antagonist activity"/>
    <property type="evidence" value="ECO:0007669"/>
    <property type="project" value="InterPro"/>
</dbReference>
<sequence>MDFVITFEEIEKSFVVKVSGDIDAYHSATFKQKVMEHMNNTDKKYIALDMSDVSYIDSAGLGSIVSLIKESKKSEKEIVLVSLKKQIKKIFEMTKLDKIIRTEDTLESI</sequence>
<evidence type="ECO:0000256" key="2">
    <source>
        <dbReference type="RuleBase" id="RU003749"/>
    </source>
</evidence>
<gene>
    <name evidence="5" type="ORF">E4650_00355</name>
    <name evidence="4" type="ORF">SAMN04488588_0842</name>
</gene>
<comment type="similarity">
    <text evidence="1 2">Belongs to the anti-sigma-factor antagonist family.</text>
</comment>
<dbReference type="EMBL" id="SRME01000001">
    <property type="protein sequence ID" value="TGG88690.1"/>
    <property type="molecule type" value="Genomic_DNA"/>
</dbReference>
<accession>A0A1G6KQL4</accession>
<dbReference type="Gene3D" id="3.30.750.24">
    <property type="entry name" value="STAS domain"/>
    <property type="match status" value="1"/>
</dbReference>
<dbReference type="AlphaFoldDB" id="A0A1G6KQL4"/>
<dbReference type="NCBIfam" id="TIGR00377">
    <property type="entry name" value="ant_ant_sig"/>
    <property type="match status" value="1"/>
</dbReference>
<dbReference type="CDD" id="cd07043">
    <property type="entry name" value="STAS_anti-anti-sigma_factors"/>
    <property type="match status" value="1"/>
</dbReference>
<proteinExistence type="inferred from homology"/>
<reference evidence="5 7" key="2">
    <citation type="submission" date="2019-04" db="EMBL/GenBank/DDBJ databases">
        <title>Draft genome sequence data and analysis of a Fermenting Bacterium, Geotoga petraea strain HO-Geo1, isolated from heavy-oil petroleum reservoir in Russia.</title>
        <authorList>
            <person name="Grouzdev D.S."/>
            <person name="Semenova E.M."/>
            <person name="Sokolova D.S."/>
            <person name="Tourova T.P."/>
            <person name="Poltaraus A.B."/>
            <person name="Nazina T.N."/>
        </authorList>
    </citation>
    <scope>NUCLEOTIDE SEQUENCE [LARGE SCALE GENOMIC DNA]</scope>
    <source>
        <strain evidence="5 7">HO-Geo1</strain>
    </source>
</reference>